<evidence type="ECO:0000313" key="2">
    <source>
        <dbReference type="Proteomes" id="UP001302562"/>
    </source>
</evidence>
<proteinExistence type="predicted"/>
<protein>
    <submittedName>
        <fullName evidence="1">Uncharacterized protein</fullName>
    </submittedName>
</protein>
<evidence type="ECO:0000313" key="1">
    <source>
        <dbReference type="EMBL" id="WMM95345.1"/>
    </source>
</evidence>
<sequence>MSITLDNLEQYGIGHNYSDPIYPQDFEGIAYGADLEDNMVTEDPTTNGGTTPWWKEPSYNRWWKVGPRGTREE</sequence>
<accession>A0AAX3ZVZ2</accession>
<keyword evidence="2" id="KW-1185">Reference proteome</keyword>
<organism evidence="1 2">
    <name type="scientific">Roseobacter phage CRP-125</name>
    <dbReference type="NCBI Taxonomy" id="3072844"/>
    <lineage>
        <taxon>Viruses</taxon>
        <taxon>Duplodnaviria</taxon>
        <taxon>Heunggongvirae</taxon>
        <taxon>Uroviricota</taxon>
        <taxon>Caudoviricetes</taxon>
        <taxon>Autographivirales</taxon>
        <taxon>Autographivirales incertae sedis</taxon>
        <taxon>Actaeavirus</taxon>
        <taxon>Actaeavirus CRP125</taxon>
    </lineage>
</organism>
<gene>
    <name evidence="1" type="ORF">CRP125_gp42</name>
</gene>
<dbReference type="Proteomes" id="UP001302562">
    <property type="component" value="Segment"/>
</dbReference>
<name>A0AAX3ZVZ2_9CAUD</name>
<reference evidence="1 2" key="1">
    <citation type="submission" date="2023-08" db="EMBL/GenBank/DDBJ databases">
        <authorList>
            <person name="Du S."/>
            <person name="Wu Z."/>
            <person name="Wu Y."/>
            <person name="Yang M."/>
            <person name="Shao J."/>
            <person name="Liu H."/>
            <person name="Zhao Y."/>
            <person name="Zhang Z."/>
        </authorList>
    </citation>
    <scope>NUCLEOTIDE SEQUENCE [LARGE SCALE GENOMIC DNA]</scope>
</reference>
<dbReference type="EMBL" id="OR420743">
    <property type="protein sequence ID" value="WMM95345.1"/>
    <property type="molecule type" value="Genomic_DNA"/>
</dbReference>